<dbReference type="PROSITE" id="PS50297">
    <property type="entry name" value="ANK_REP_REGION"/>
    <property type="match status" value="4"/>
</dbReference>
<dbReference type="STRING" id="658187.LDG_7957"/>
<dbReference type="SUPFAM" id="SSF48403">
    <property type="entry name" value="Ankyrin repeat"/>
    <property type="match status" value="1"/>
</dbReference>
<evidence type="ECO:0000259" key="4">
    <source>
        <dbReference type="PROSITE" id="PS50181"/>
    </source>
</evidence>
<dbReference type="InterPro" id="IPR050663">
    <property type="entry name" value="Ankyrin-SOCS_Box"/>
</dbReference>
<dbReference type="SMART" id="SM00256">
    <property type="entry name" value="FBOX"/>
    <property type="match status" value="1"/>
</dbReference>
<dbReference type="InterPro" id="IPR001810">
    <property type="entry name" value="F-box_dom"/>
</dbReference>
<evidence type="ECO:0000256" key="3">
    <source>
        <dbReference type="PROSITE-ProRule" id="PRU00023"/>
    </source>
</evidence>
<keyword evidence="1" id="KW-0677">Repeat</keyword>
<sequence>MKHQKLSLKDMPDLVMIEIFFHMNPESIVVMSRVNKQFYDLANENSLWRRKTKKHFPHRLPNGAEKFKSTYNDEYEKIPKEKRILFSLVKEGDIKRLKEILTLCDLKLNDKRGQSLLDWAIFYKHQIILDFIYEIVKQASNDGKGILHPANTHGFYEEVTLLHWAVLCNQPSDIIKKLLADGCDINQDIIWYGRPIEIASELNYTKLIKTLLKNKAECVYYKYGSMHTALYTAAGYGNIEVVKILYEQLITNKPDVLNKKYLNENLYIASQNGHAEIANFFLKHGAEVNSKRSFDMTSLFIASCRGNFETVAVLIKNGADVNAHNNDGTTALYVAVQINDVKLVHFLLRHGADVHQCRYPSGVRFTPIAMAASNGSTEIIKALIDKGANINYICGMGMTSLHHAVKHGKVNAARLLLEKGADINAKCKNKTPLDFAKESKNQEMIELLLPYHRCSNFSEKNKKSNHVNLSLLNNKKIHTTNASSSQNSKLNLG</sequence>
<evidence type="ECO:0000313" key="5">
    <source>
        <dbReference type="EMBL" id="EHL30053.1"/>
    </source>
</evidence>
<dbReference type="SMART" id="SM00248">
    <property type="entry name" value="ANK"/>
    <property type="match status" value="9"/>
</dbReference>
<reference evidence="5 6" key="1">
    <citation type="journal article" date="2011" name="BMC Genomics">
        <title>Insight into cross-talk between intra-amoebal pathogens.</title>
        <authorList>
            <person name="Gimenez G."/>
            <person name="Bertelli C."/>
            <person name="Moliner C."/>
            <person name="Robert C."/>
            <person name="Raoult D."/>
            <person name="Fournier P.E."/>
            <person name="Greub G."/>
        </authorList>
    </citation>
    <scope>NUCLEOTIDE SEQUENCE [LARGE SCALE GENOMIC DNA]</scope>
    <source>
        <strain evidence="5 6">LLAP12</strain>
    </source>
</reference>
<feature type="domain" description="F-box" evidence="4">
    <location>
        <begin position="5"/>
        <end position="51"/>
    </location>
</feature>
<dbReference type="PROSITE" id="PS50181">
    <property type="entry name" value="FBOX"/>
    <property type="match status" value="1"/>
</dbReference>
<dbReference type="EMBL" id="JH413836">
    <property type="protein sequence ID" value="EHL30053.1"/>
    <property type="molecule type" value="Genomic_DNA"/>
</dbReference>
<feature type="repeat" description="ANK" evidence="3">
    <location>
        <begin position="396"/>
        <end position="428"/>
    </location>
</feature>
<dbReference type="InterPro" id="IPR036770">
    <property type="entry name" value="Ankyrin_rpt-contain_sf"/>
</dbReference>
<dbReference type="GO" id="GO:0000976">
    <property type="term" value="F:transcription cis-regulatory region binding"/>
    <property type="evidence" value="ECO:0007669"/>
    <property type="project" value="TreeGrafter"/>
</dbReference>
<keyword evidence="6" id="KW-1185">Reference proteome</keyword>
<dbReference type="eggNOG" id="COG0666">
    <property type="taxonomic scope" value="Bacteria"/>
</dbReference>
<dbReference type="PANTHER" id="PTHR24193:SF121">
    <property type="entry name" value="ADA2A-CONTAINING COMPLEX COMPONENT 3, ISOFORM D"/>
    <property type="match status" value="1"/>
</dbReference>
<dbReference type="InParanoid" id="G9ERP0"/>
<dbReference type="Gene3D" id="1.25.40.20">
    <property type="entry name" value="Ankyrin repeat-containing domain"/>
    <property type="match status" value="3"/>
</dbReference>
<dbReference type="Proteomes" id="UP000002770">
    <property type="component" value="Unassembled WGS sequence"/>
</dbReference>
<dbReference type="SUPFAM" id="SSF81383">
    <property type="entry name" value="F-box domain"/>
    <property type="match status" value="1"/>
</dbReference>
<dbReference type="HOGENOM" id="CLU_552973_0_0_6"/>
<dbReference type="Pfam" id="PF00023">
    <property type="entry name" value="Ank"/>
    <property type="match status" value="1"/>
</dbReference>
<evidence type="ECO:0000313" key="6">
    <source>
        <dbReference type="Proteomes" id="UP000002770"/>
    </source>
</evidence>
<dbReference type="PRINTS" id="PR01415">
    <property type="entry name" value="ANKYRIN"/>
</dbReference>
<evidence type="ECO:0000256" key="2">
    <source>
        <dbReference type="ARBA" id="ARBA00023043"/>
    </source>
</evidence>
<dbReference type="Pfam" id="PF12937">
    <property type="entry name" value="F-box-like"/>
    <property type="match status" value="1"/>
</dbReference>
<feature type="repeat" description="ANK" evidence="3">
    <location>
        <begin position="294"/>
        <end position="326"/>
    </location>
</feature>
<dbReference type="PROSITE" id="PS50088">
    <property type="entry name" value="ANK_REPEAT"/>
    <property type="match status" value="5"/>
</dbReference>
<evidence type="ECO:0000256" key="1">
    <source>
        <dbReference type="ARBA" id="ARBA00022737"/>
    </source>
</evidence>
<dbReference type="AlphaFoldDB" id="G9ERP0"/>
<dbReference type="Gene3D" id="1.20.1280.50">
    <property type="match status" value="1"/>
</dbReference>
<protein>
    <recommendedName>
        <fullName evidence="4">F-box domain-containing protein</fullName>
    </recommendedName>
</protein>
<gene>
    <name evidence="5" type="ORF">LDG_7957</name>
</gene>
<feature type="repeat" description="ANK" evidence="3">
    <location>
        <begin position="363"/>
        <end position="391"/>
    </location>
</feature>
<feature type="repeat" description="ANK" evidence="3">
    <location>
        <begin position="327"/>
        <end position="359"/>
    </location>
</feature>
<dbReference type="GO" id="GO:0045944">
    <property type="term" value="P:positive regulation of transcription by RNA polymerase II"/>
    <property type="evidence" value="ECO:0007669"/>
    <property type="project" value="TreeGrafter"/>
</dbReference>
<keyword evidence="2 3" id="KW-0040">ANK repeat</keyword>
<dbReference type="RefSeq" id="WP_006871846.1">
    <property type="nucleotide sequence ID" value="NZ_JH413836.1"/>
</dbReference>
<dbReference type="Pfam" id="PF13606">
    <property type="entry name" value="Ank_3"/>
    <property type="match status" value="1"/>
</dbReference>
<proteinExistence type="predicted"/>
<dbReference type="InterPro" id="IPR002110">
    <property type="entry name" value="Ankyrin_rpt"/>
</dbReference>
<dbReference type="OrthoDB" id="5654077at2"/>
<dbReference type="Pfam" id="PF12796">
    <property type="entry name" value="Ank_2"/>
    <property type="match status" value="2"/>
</dbReference>
<feature type="repeat" description="ANK" evidence="3">
    <location>
        <begin position="266"/>
        <end position="293"/>
    </location>
</feature>
<accession>G9ERP0</accession>
<organism evidence="5 6">
    <name type="scientific">Legionella drancourtii LLAP12</name>
    <dbReference type="NCBI Taxonomy" id="658187"/>
    <lineage>
        <taxon>Bacteria</taxon>
        <taxon>Pseudomonadati</taxon>
        <taxon>Pseudomonadota</taxon>
        <taxon>Gammaproteobacteria</taxon>
        <taxon>Legionellales</taxon>
        <taxon>Legionellaceae</taxon>
        <taxon>Legionella</taxon>
    </lineage>
</organism>
<name>G9ERP0_9GAMM</name>
<dbReference type="InterPro" id="IPR036047">
    <property type="entry name" value="F-box-like_dom_sf"/>
</dbReference>
<dbReference type="PANTHER" id="PTHR24193">
    <property type="entry name" value="ANKYRIN REPEAT PROTEIN"/>
    <property type="match status" value="1"/>
</dbReference>